<comment type="catalytic activity">
    <reaction evidence="1">
        <text>beta-D-fructose 1,6-bisphosphate + H2O = beta-D-fructose 6-phosphate + phosphate</text>
        <dbReference type="Rhea" id="RHEA:11064"/>
        <dbReference type="ChEBI" id="CHEBI:15377"/>
        <dbReference type="ChEBI" id="CHEBI:32966"/>
        <dbReference type="ChEBI" id="CHEBI:43474"/>
        <dbReference type="ChEBI" id="CHEBI:57634"/>
        <dbReference type="EC" id="3.1.3.11"/>
    </reaction>
</comment>
<dbReference type="PROSITE" id="PS00629">
    <property type="entry name" value="IMP_1"/>
    <property type="match status" value="1"/>
</dbReference>
<dbReference type="Gene3D" id="3.40.190.80">
    <property type="match status" value="1"/>
</dbReference>
<evidence type="ECO:0000313" key="10">
    <source>
        <dbReference type="Proteomes" id="UP001254813"/>
    </source>
</evidence>
<dbReference type="EMBL" id="JAMQOQ010000001">
    <property type="protein sequence ID" value="MDS0292891.1"/>
    <property type="molecule type" value="Genomic_DNA"/>
</dbReference>
<evidence type="ECO:0000256" key="8">
    <source>
        <dbReference type="SAM" id="MobiDB-lite"/>
    </source>
</evidence>
<feature type="region of interest" description="Disordered" evidence="8">
    <location>
        <begin position="1"/>
        <end position="20"/>
    </location>
</feature>
<reference evidence="9 10" key="1">
    <citation type="submission" date="2022-06" db="EMBL/GenBank/DDBJ databases">
        <title>Halogeometricum sp. a new haloarchaeum isolate from saline soil.</title>
        <authorList>
            <person name="Strakova D."/>
            <person name="Galisteo C."/>
            <person name="Sanchez-Porro C."/>
            <person name="Ventosa A."/>
        </authorList>
    </citation>
    <scope>NUCLEOTIDE SEQUENCE [LARGE SCALE GENOMIC DNA]</scope>
    <source>
        <strain evidence="10">S3BR25-2</strain>
    </source>
</reference>
<dbReference type="Pfam" id="PF00459">
    <property type="entry name" value="Inositol_P"/>
    <property type="match status" value="1"/>
</dbReference>
<organism evidence="9 10">
    <name type="scientific">Halogeometricum luteum</name>
    <dbReference type="NCBI Taxonomy" id="2950537"/>
    <lineage>
        <taxon>Archaea</taxon>
        <taxon>Methanobacteriati</taxon>
        <taxon>Methanobacteriota</taxon>
        <taxon>Stenosarchaea group</taxon>
        <taxon>Halobacteria</taxon>
        <taxon>Halobacteriales</taxon>
        <taxon>Haloferacaceae</taxon>
        <taxon>Halogeometricum</taxon>
    </lineage>
</organism>
<dbReference type="CDD" id="cd01637">
    <property type="entry name" value="IMPase_like"/>
    <property type="match status" value="1"/>
</dbReference>
<dbReference type="PANTHER" id="PTHR20854">
    <property type="entry name" value="INOSITOL MONOPHOSPHATASE"/>
    <property type="match status" value="1"/>
</dbReference>
<comment type="similarity">
    <text evidence="7">Belongs to the inositol monophosphatase superfamily. FBPase class 4 family.</text>
</comment>
<feature type="compositionally biased region" description="Low complexity" evidence="8">
    <location>
        <begin position="8"/>
        <end position="20"/>
    </location>
</feature>
<comment type="caution">
    <text evidence="9">The sequence shown here is derived from an EMBL/GenBank/DDBJ whole genome shotgun (WGS) entry which is preliminary data.</text>
</comment>
<dbReference type="RefSeq" id="WP_310926730.1">
    <property type="nucleotide sequence ID" value="NZ_JAMQOQ010000001.1"/>
</dbReference>
<dbReference type="InterPro" id="IPR020583">
    <property type="entry name" value="Inositol_monoP_metal-BS"/>
</dbReference>
<keyword evidence="5" id="KW-0460">Magnesium</keyword>
<keyword evidence="6" id="KW-0119">Carbohydrate metabolism</keyword>
<evidence type="ECO:0000256" key="7">
    <source>
        <dbReference type="ARBA" id="ARBA00038103"/>
    </source>
</evidence>
<evidence type="ECO:0000313" key="9">
    <source>
        <dbReference type="EMBL" id="MDS0292891.1"/>
    </source>
</evidence>
<evidence type="ECO:0000256" key="3">
    <source>
        <dbReference type="ARBA" id="ARBA00022723"/>
    </source>
</evidence>
<gene>
    <name evidence="9" type="ORF">NDI79_01755</name>
</gene>
<dbReference type="Gene3D" id="3.30.540.10">
    <property type="entry name" value="Fructose-1,6-Bisphosphatase, subunit A, domain 1"/>
    <property type="match status" value="1"/>
</dbReference>
<dbReference type="InterPro" id="IPR000760">
    <property type="entry name" value="Inositol_monophosphatase-like"/>
</dbReference>
<accession>A0ABU2FWH1</accession>
<dbReference type="PANTHER" id="PTHR20854:SF4">
    <property type="entry name" value="INOSITOL-1-MONOPHOSPHATASE-RELATED"/>
    <property type="match status" value="1"/>
</dbReference>
<dbReference type="SUPFAM" id="SSF56655">
    <property type="entry name" value="Carbohydrate phosphatase"/>
    <property type="match status" value="1"/>
</dbReference>
<evidence type="ECO:0000256" key="5">
    <source>
        <dbReference type="ARBA" id="ARBA00022842"/>
    </source>
</evidence>
<evidence type="ECO:0000256" key="6">
    <source>
        <dbReference type="ARBA" id="ARBA00023277"/>
    </source>
</evidence>
<name>A0ABU2FWH1_9EURY</name>
<evidence type="ECO:0000256" key="4">
    <source>
        <dbReference type="ARBA" id="ARBA00022801"/>
    </source>
</evidence>
<dbReference type="Proteomes" id="UP001254813">
    <property type="component" value="Unassembled WGS sequence"/>
</dbReference>
<evidence type="ECO:0000256" key="2">
    <source>
        <dbReference type="ARBA" id="ARBA00013093"/>
    </source>
</evidence>
<dbReference type="EC" id="3.1.3.11" evidence="2"/>
<evidence type="ECO:0000256" key="1">
    <source>
        <dbReference type="ARBA" id="ARBA00001273"/>
    </source>
</evidence>
<proteinExistence type="inferred from homology"/>
<protein>
    <recommendedName>
        <fullName evidence="2">fructose-bisphosphatase</fullName>
        <ecNumber evidence="2">3.1.3.11</ecNumber>
    </recommendedName>
</protein>
<dbReference type="PRINTS" id="PR00377">
    <property type="entry name" value="IMPHPHTASES"/>
</dbReference>
<keyword evidence="4" id="KW-0378">Hydrolase</keyword>
<sequence length="258" mass="27590">MTDRATVAEESAAAGADVAMGMFEEDIETEEKTSKTDVVSEADAAAQDEILDVIGEHYPDDVVVGEEGDTPKEAPEEGDAWIVDPIDGTSNYLHGFTAWCQAVAAVRDAEPVAAAVTRPAVGHTFVADEDSFRRNGEETTVSDESDPERFVVAPTLKVDDDNRDRYMSVIETCFEELGDMRRIGSAQVTFAMVAAGSIDAALGIGQAHPWDTVAGVHMVRAAGGTVTDLDGNRWRHDSDGILASNGEAHEDVLEMLGF</sequence>
<keyword evidence="3" id="KW-0479">Metal-binding</keyword>
<keyword evidence="10" id="KW-1185">Reference proteome</keyword>